<name>A0ABV2CU80_9RHOO</name>
<dbReference type="Pfam" id="PF16220">
    <property type="entry name" value="DUF4880"/>
    <property type="match status" value="1"/>
</dbReference>
<reference evidence="3 4" key="1">
    <citation type="submission" date="2024-07" db="EMBL/GenBank/DDBJ databases">
        <title>Uliginosibacterium paludis KCTC:42655.</title>
        <authorList>
            <person name="Kim M.K."/>
        </authorList>
    </citation>
    <scope>NUCLEOTIDE SEQUENCE [LARGE SCALE GENOMIC DNA]</scope>
    <source>
        <strain evidence="3 4">KCTC 42655</strain>
    </source>
</reference>
<dbReference type="PANTHER" id="PTHR30273">
    <property type="entry name" value="PERIPLASMIC SIGNAL SENSOR AND SIGMA FACTOR ACTIVATOR FECR-RELATED"/>
    <property type="match status" value="1"/>
</dbReference>
<dbReference type="Pfam" id="PF04773">
    <property type="entry name" value="FecR"/>
    <property type="match status" value="1"/>
</dbReference>
<dbReference type="RefSeq" id="WP_345927424.1">
    <property type="nucleotide sequence ID" value="NZ_JBDIVF010000004.1"/>
</dbReference>
<dbReference type="InterPro" id="IPR032623">
    <property type="entry name" value="FecR_N"/>
</dbReference>
<organism evidence="3 4">
    <name type="scientific">Uliginosibacterium paludis</name>
    <dbReference type="NCBI Taxonomy" id="1615952"/>
    <lineage>
        <taxon>Bacteria</taxon>
        <taxon>Pseudomonadati</taxon>
        <taxon>Pseudomonadota</taxon>
        <taxon>Betaproteobacteria</taxon>
        <taxon>Rhodocyclales</taxon>
        <taxon>Zoogloeaceae</taxon>
        <taxon>Uliginosibacterium</taxon>
    </lineage>
</organism>
<comment type="caution">
    <text evidence="3">The sequence shown here is derived from an EMBL/GenBank/DDBJ whole genome shotgun (WGS) entry which is preliminary data.</text>
</comment>
<dbReference type="Proteomes" id="UP001548590">
    <property type="component" value="Unassembled WGS sequence"/>
</dbReference>
<gene>
    <name evidence="3" type="ORF">ABVT11_16710</name>
</gene>
<sequence length="329" mass="35547">MPALPVSSARGSQPDADAHLEAAAAWYVRLCAEDAHAGDRAEWQRWHDSSPEHRSAWSRVERMQGLLRQAPAQSRHALGAVASRKSRRVALWAGLAFLCGLSFLWMQAATEAKVEWLATAPGERRELQLADGTRLLLGSASRVGVSFDAAQRRLILQTGSLQVVSGHDPAHAAAPRPLQVLARDGVVRPLGTRFTLQQDATGTTLAVQEHAVELSQPQGALPPLRLVAGQRVRFSAEARGTPAAAQAGDEAWTRGQLVVLDMPLARFASELAAQSGRPIRCDERIASLRISGSYLVDQPERSLQSIAALHGLRVETGADQALRLVPRRP</sequence>
<feature type="domain" description="FecR protein" evidence="1">
    <location>
        <begin position="117"/>
        <end position="213"/>
    </location>
</feature>
<evidence type="ECO:0000313" key="4">
    <source>
        <dbReference type="Proteomes" id="UP001548590"/>
    </source>
</evidence>
<evidence type="ECO:0000259" key="2">
    <source>
        <dbReference type="Pfam" id="PF16220"/>
    </source>
</evidence>
<dbReference type="InterPro" id="IPR006860">
    <property type="entry name" value="FecR"/>
</dbReference>
<dbReference type="InterPro" id="IPR012373">
    <property type="entry name" value="Ferrdict_sens_TM"/>
</dbReference>
<accession>A0ABV2CU80</accession>
<proteinExistence type="predicted"/>
<dbReference type="PIRSF" id="PIRSF018266">
    <property type="entry name" value="FecR"/>
    <property type="match status" value="1"/>
</dbReference>
<protein>
    <submittedName>
        <fullName evidence="3">FecR domain-containing protein</fullName>
    </submittedName>
</protein>
<feature type="domain" description="FecR N-terminal" evidence="2">
    <location>
        <begin position="21"/>
        <end position="63"/>
    </location>
</feature>
<dbReference type="EMBL" id="JBEWLZ010000012">
    <property type="protein sequence ID" value="MET1491482.1"/>
    <property type="molecule type" value="Genomic_DNA"/>
</dbReference>
<evidence type="ECO:0000313" key="3">
    <source>
        <dbReference type="EMBL" id="MET1491482.1"/>
    </source>
</evidence>
<dbReference type="Gene3D" id="2.60.120.1440">
    <property type="match status" value="1"/>
</dbReference>
<evidence type="ECO:0000259" key="1">
    <source>
        <dbReference type="Pfam" id="PF04773"/>
    </source>
</evidence>
<keyword evidence="4" id="KW-1185">Reference proteome</keyword>
<dbReference type="PANTHER" id="PTHR30273:SF2">
    <property type="entry name" value="PROTEIN FECR"/>
    <property type="match status" value="1"/>
</dbReference>